<organism evidence="2 3">
    <name type="scientific">Alloyangia pacifica</name>
    <dbReference type="NCBI Taxonomy" id="311180"/>
    <lineage>
        <taxon>Bacteria</taxon>
        <taxon>Pseudomonadati</taxon>
        <taxon>Pseudomonadota</taxon>
        <taxon>Alphaproteobacteria</taxon>
        <taxon>Rhodobacterales</taxon>
        <taxon>Roseobacteraceae</taxon>
        <taxon>Alloyangia</taxon>
    </lineage>
</organism>
<sequence length="190" mass="20971">MSWFDVTGWLCALLLAGDRNVGMPSVNRAPEPTAPEDTLMAFAPGQLIFLRGDLSITSTCWRRERSSRPHWTSLLAKMRFSGKWPCSDAARHAPTAICRPPCRVVALDGACLMWTFGLHADFGGYVVRFIAKRLVGGSRTRPDLYSDFSAGDLPSGPRDRSGTAASDLRQIKACRFQIPPQYRGSREPLA</sequence>
<reference evidence="3" key="1">
    <citation type="submission" date="2016-10" db="EMBL/GenBank/DDBJ databases">
        <authorList>
            <person name="Varghese N."/>
            <person name="Submissions S."/>
        </authorList>
    </citation>
    <scope>NUCLEOTIDE SEQUENCE [LARGE SCALE GENOMIC DNA]</scope>
    <source>
        <strain evidence="3">DSM 26894</strain>
    </source>
</reference>
<dbReference type="EMBL" id="FOZW01000002">
    <property type="protein sequence ID" value="SFS51907.1"/>
    <property type="molecule type" value="Genomic_DNA"/>
</dbReference>
<dbReference type="Proteomes" id="UP000199392">
    <property type="component" value="Unassembled WGS sequence"/>
</dbReference>
<accession>A0A1I6QHE2</accession>
<evidence type="ECO:0000256" key="1">
    <source>
        <dbReference type="SAM" id="MobiDB-lite"/>
    </source>
</evidence>
<dbReference type="OrthoDB" id="9786503at2"/>
<dbReference type="AlphaFoldDB" id="A0A1I6QHE2"/>
<keyword evidence="3" id="KW-1185">Reference proteome</keyword>
<evidence type="ECO:0000313" key="2">
    <source>
        <dbReference type="EMBL" id="SFS51907.1"/>
    </source>
</evidence>
<dbReference type="RefSeq" id="WP_143015319.1">
    <property type="nucleotide sequence ID" value="NZ_FNCL01000001.1"/>
</dbReference>
<gene>
    <name evidence="2" type="ORF">SAMN04488050_10277</name>
</gene>
<protein>
    <submittedName>
        <fullName evidence="2">Uncharacterized protein</fullName>
    </submittedName>
</protein>
<name>A0A1I6QHE2_9RHOB</name>
<evidence type="ECO:0000313" key="3">
    <source>
        <dbReference type="Proteomes" id="UP000199392"/>
    </source>
</evidence>
<proteinExistence type="predicted"/>
<feature type="region of interest" description="Disordered" evidence="1">
    <location>
        <begin position="148"/>
        <end position="168"/>
    </location>
</feature>